<evidence type="ECO:0000313" key="2">
    <source>
        <dbReference type="Proteomes" id="UP000228987"/>
    </source>
</evidence>
<organism evidence="1 2">
    <name type="scientific">SAR86 cluster bacterium</name>
    <dbReference type="NCBI Taxonomy" id="2030880"/>
    <lineage>
        <taxon>Bacteria</taxon>
        <taxon>Pseudomonadati</taxon>
        <taxon>Pseudomonadota</taxon>
        <taxon>Gammaproteobacteria</taxon>
        <taxon>SAR86 cluster</taxon>
    </lineage>
</organism>
<accession>A0A2A5CEB2</accession>
<dbReference type="AlphaFoldDB" id="A0A2A5CEB2"/>
<reference evidence="2" key="1">
    <citation type="submission" date="2017-08" db="EMBL/GenBank/DDBJ databases">
        <title>A dynamic microbial community with high functional redundancy inhabits the cold, oxic subseafloor aquifer.</title>
        <authorList>
            <person name="Tully B.J."/>
            <person name="Wheat C.G."/>
            <person name="Glazer B.T."/>
            <person name="Huber J.A."/>
        </authorList>
    </citation>
    <scope>NUCLEOTIDE SEQUENCE [LARGE SCALE GENOMIC DNA]</scope>
</reference>
<sequence>MSKILLRLKYGLILVVLLVMIACNSTKNASTEAAQIEDTKSNTGENHRLIVSFFSPGNGIDHKMKKKFEEFLSVSYPKVQYASNRWGKEGEVTYLTC</sequence>
<evidence type="ECO:0000313" key="1">
    <source>
        <dbReference type="EMBL" id="PCJ41845.1"/>
    </source>
</evidence>
<dbReference type="EMBL" id="NVWI01000004">
    <property type="protein sequence ID" value="PCJ41845.1"/>
    <property type="molecule type" value="Genomic_DNA"/>
</dbReference>
<protein>
    <submittedName>
        <fullName evidence="1">Uncharacterized protein</fullName>
    </submittedName>
</protein>
<dbReference type="PROSITE" id="PS51257">
    <property type="entry name" value="PROKAR_LIPOPROTEIN"/>
    <property type="match status" value="1"/>
</dbReference>
<proteinExistence type="predicted"/>
<name>A0A2A5CEB2_9GAMM</name>
<gene>
    <name evidence="1" type="ORF">COA71_07505</name>
</gene>
<dbReference type="Proteomes" id="UP000228987">
    <property type="component" value="Unassembled WGS sequence"/>
</dbReference>
<comment type="caution">
    <text evidence="1">The sequence shown here is derived from an EMBL/GenBank/DDBJ whole genome shotgun (WGS) entry which is preliminary data.</text>
</comment>